<reference evidence="1 2" key="1">
    <citation type="submission" date="2017-06" db="EMBL/GenBank/DDBJ databases">
        <title>Comparative genomic analysis of Ambrosia Fusariam Clade fungi.</title>
        <authorList>
            <person name="Stajich J.E."/>
            <person name="Carrillo J."/>
            <person name="Kijimoto T."/>
            <person name="Eskalen A."/>
            <person name="O'Donnell K."/>
            <person name="Kasson M."/>
        </authorList>
    </citation>
    <scope>NUCLEOTIDE SEQUENCE [LARGE SCALE GENOMIC DNA]</scope>
    <source>
        <strain evidence="1">UCR3666</strain>
    </source>
</reference>
<dbReference type="Proteomes" id="UP000277212">
    <property type="component" value="Unassembled WGS sequence"/>
</dbReference>
<comment type="caution">
    <text evidence="1">The sequence shown here is derived from an EMBL/GenBank/DDBJ whole genome shotgun (WGS) entry which is preliminary data.</text>
</comment>
<sequence>MTSESAQSTGRLEGIPFVVDEIRKAFSKLALKTAGIDLNGQDLKDMIAVQESRFVIWMATNDANRDADSSPKSPEHWRTSHPQAYGRLSYSLLNVKRLLESIDLLLNETLDQDKKAVLALFTAQALDALKCVESVTSGVQGP</sequence>
<dbReference type="EMBL" id="NKUJ01000083">
    <property type="protein sequence ID" value="RMJ14533.1"/>
    <property type="molecule type" value="Genomic_DNA"/>
</dbReference>
<dbReference type="OrthoDB" id="5016576at2759"/>
<evidence type="ECO:0000313" key="2">
    <source>
        <dbReference type="Proteomes" id="UP000277212"/>
    </source>
</evidence>
<evidence type="ECO:0000313" key="1">
    <source>
        <dbReference type="EMBL" id="RMJ14533.1"/>
    </source>
</evidence>
<gene>
    <name evidence="1" type="ORF">CDV36_005820</name>
</gene>
<evidence type="ECO:0008006" key="3">
    <source>
        <dbReference type="Google" id="ProtNLM"/>
    </source>
</evidence>
<protein>
    <recommendedName>
        <fullName evidence="3">Prion-inhibition and propagation HeLo domain-containing protein</fullName>
    </recommendedName>
</protein>
<dbReference type="AlphaFoldDB" id="A0A3M2SAC9"/>
<accession>A0A3M2SAC9</accession>
<organism evidence="1 2">
    <name type="scientific">Fusarium kuroshium</name>
    <dbReference type="NCBI Taxonomy" id="2010991"/>
    <lineage>
        <taxon>Eukaryota</taxon>
        <taxon>Fungi</taxon>
        <taxon>Dikarya</taxon>
        <taxon>Ascomycota</taxon>
        <taxon>Pezizomycotina</taxon>
        <taxon>Sordariomycetes</taxon>
        <taxon>Hypocreomycetidae</taxon>
        <taxon>Hypocreales</taxon>
        <taxon>Nectriaceae</taxon>
        <taxon>Fusarium</taxon>
        <taxon>Fusarium solani species complex</taxon>
    </lineage>
</organism>
<keyword evidence="2" id="KW-1185">Reference proteome</keyword>
<proteinExistence type="predicted"/>
<name>A0A3M2SAC9_9HYPO</name>